<evidence type="ECO:0000256" key="6">
    <source>
        <dbReference type="ARBA" id="ARBA00022840"/>
    </source>
</evidence>
<name>A0A518BLS6_9BACT</name>
<evidence type="ECO:0000256" key="8">
    <source>
        <dbReference type="HAMAP-Rule" id="MF_00692"/>
    </source>
</evidence>
<dbReference type="GO" id="GO:0000287">
    <property type="term" value="F:magnesium ion binding"/>
    <property type="evidence" value="ECO:0007669"/>
    <property type="project" value="UniProtKB-UniRule"/>
</dbReference>
<proteinExistence type="inferred from homology"/>
<dbReference type="GO" id="GO:0005524">
    <property type="term" value="F:ATP binding"/>
    <property type="evidence" value="ECO:0007669"/>
    <property type="project" value="UniProtKB-UniRule"/>
</dbReference>
<dbReference type="RefSeq" id="WP_419191551.1">
    <property type="nucleotide sequence ID" value="NZ_CP036287.1"/>
</dbReference>
<reference evidence="9 10" key="1">
    <citation type="submission" date="2019-02" db="EMBL/GenBank/DDBJ databases">
        <title>Deep-cultivation of Planctomycetes and their phenomic and genomic characterization uncovers novel biology.</title>
        <authorList>
            <person name="Wiegand S."/>
            <person name="Jogler M."/>
            <person name="Boedeker C."/>
            <person name="Pinto D."/>
            <person name="Vollmers J."/>
            <person name="Rivas-Marin E."/>
            <person name="Kohn T."/>
            <person name="Peeters S.H."/>
            <person name="Heuer A."/>
            <person name="Rast P."/>
            <person name="Oberbeckmann S."/>
            <person name="Bunk B."/>
            <person name="Jeske O."/>
            <person name="Meyerdierks A."/>
            <person name="Storesund J.E."/>
            <person name="Kallscheuer N."/>
            <person name="Luecker S."/>
            <person name="Lage O.M."/>
            <person name="Pohl T."/>
            <person name="Merkel B.J."/>
            <person name="Hornburger P."/>
            <person name="Mueller R.-W."/>
            <person name="Bruemmer F."/>
            <person name="Labrenz M."/>
            <person name="Spormann A.M."/>
            <person name="Op den Camp H."/>
            <person name="Overmann J."/>
            <person name="Amann R."/>
            <person name="Jetten M.S.M."/>
            <person name="Mascher T."/>
            <person name="Medema M.H."/>
            <person name="Devos D.P."/>
            <person name="Kaster A.-K."/>
            <person name="Ovreas L."/>
            <person name="Rohde M."/>
            <person name="Galperin M.Y."/>
            <person name="Jogler C."/>
        </authorList>
    </citation>
    <scope>NUCLEOTIDE SEQUENCE [LARGE SCALE GENOMIC DNA]</scope>
    <source>
        <strain evidence="9 10">Pla133</strain>
    </source>
</reference>
<evidence type="ECO:0000256" key="3">
    <source>
        <dbReference type="ARBA" id="ARBA00022695"/>
    </source>
</evidence>
<feature type="binding site" evidence="8">
    <location>
        <position position="102"/>
    </location>
    <ligand>
        <name>ATP</name>
        <dbReference type="ChEBI" id="CHEBI:30616"/>
    </ligand>
</feature>
<comment type="catalytic activity">
    <reaction evidence="8">
        <text>L-tyrosyl-[protein] + UTP = O-(5'-uridylyl)-L-tyrosyl-[protein] + diphosphate</text>
        <dbReference type="Rhea" id="RHEA:83887"/>
        <dbReference type="Rhea" id="RHEA-COMP:10136"/>
        <dbReference type="Rhea" id="RHEA-COMP:20238"/>
        <dbReference type="ChEBI" id="CHEBI:33019"/>
        <dbReference type="ChEBI" id="CHEBI:46398"/>
        <dbReference type="ChEBI" id="CHEBI:46858"/>
        <dbReference type="ChEBI" id="CHEBI:90602"/>
    </reaction>
</comment>
<dbReference type="NCBIfam" id="NF000658">
    <property type="entry name" value="PRK00029.1"/>
    <property type="match status" value="1"/>
</dbReference>
<dbReference type="GO" id="GO:0030145">
    <property type="term" value="F:manganese ion binding"/>
    <property type="evidence" value="ECO:0007669"/>
    <property type="project" value="UniProtKB-UniRule"/>
</dbReference>
<gene>
    <name evidence="8" type="primary">ydiU</name>
    <name evidence="8" type="synonym">selO</name>
    <name evidence="9" type="ORF">Pla133_30110</name>
</gene>
<comment type="catalytic activity">
    <reaction evidence="8">
        <text>L-histidyl-[protein] + UTP = N(tele)-(5'-uridylyl)-L-histidyl-[protein] + diphosphate</text>
        <dbReference type="Rhea" id="RHEA:83891"/>
        <dbReference type="Rhea" id="RHEA-COMP:9745"/>
        <dbReference type="Rhea" id="RHEA-COMP:20239"/>
        <dbReference type="ChEBI" id="CHEBI:29979"/>
        <dbReference type="ChEBI" id="CHEBI:33019"/>
        <dbReference type="ChEBI" id="CHEBI:46398"/>
        <dbReference type="ChEBI" id="CHEBI:233474"/>
    </reaction>
</comment>
<feature type="binding site" evidence="8">
    <location>
        <position position="273"/>
    </location>
    <ligand>
        <name>Mg(2+)</name>
        <dbReference type="ChEBI" id="CHEBI:18420"/>
    </ligand>
</feature>
<dbReference type="Proteomes" id="UP000316921">
    <property type="component" value="Chromosome"/>
</dbReference>
<keyword evidence="5 8" id="KW-0547">Nucleotide-binding</keyword>
<evidence type="ECO:0000313" key="10">
    <source>
        <dbReference type="Proteomes" id="UP000316921"/>
    </source>
</evidence>
<evidence type="ECO:0000256" key="4">
    <source>
        <dbReference type="ARBA" id="ARBA00022723"/>
    </source>
</evidence>
<keyword evidence="6 8" id="KW-0067">ATP-binding</keyword>
<dbReference type="EMBL" id="CP036287">
    <property type="protein sequence ID" value="QDU67922.1"/>
    <property type="molecule type" value="Genomic_DNA"/>
</dbReference>
<evidence type="ECO:0000256" key="2">
    <source>
        <dbReference type="ARBA" id="ARBA00022679"/>
    </source>
</evidence>
<evidence type="ECO:0000256" key="5">
    <source>
        <dbReference type="ARBA" id="ARBA00022741"/>
    </source>
</evidence>
<feature type="active site" description="Proton acceptor" evidence="8">
    <location>
        <position position="263"/>
    </location>
</feature>
<keyword evidence="3 8" id="KW-0548">Nucleotidyltransferase</keyword>
<dbReference type="PANTHER" id="PTHR32057">
    <property type="entry name" value="PROTEIN ADENYLYLTRANSFERASE SELO, MITOCHONDRIAL"/>
    <property type="match status" value="1"/>
</dbReference>
<feature type="binding site" evidence="8">
    <location>
        <position position="185"/>
    </location>
    <ligand>
        <name>ATP</name>
        <dbReference type="ChEBI" id="CHEBI:30616"/>
    </ligand>
</feature>
<comment type="catalytic activity">
    <reaction evidence="8">
        <text>L-seryl-[protein] + UTP = O-(5'-uridylyl)-L-seryl-[protein] + diphosphate</text>
        <dbReference type="Rhea" id="RHEA:64604"/>
        <dbReference type="Rhea" id="RHEA-COMP:9863"/>
        <dbReference type="Rhea" id="RHEA-COMP:16635"/>
        <dbReference type="ChEBI" id="CHEBI:29999"/>
        <dbReference type="ChEBI" id="CHEBI:33019"/>
        <dbReference type="ChEBI" id="CHEBI:46398"/>
        <dbReference type="ChEBI" id="CHEBI:156051"/>
    </reaction>
</comment>
<sequence>MIDSNTATPLGEPAPFAFDNSFARDMPGFFSPARPARAREPRLLFFNGALAQELGLDIDELASERGARILTGQELPAGAEPIAQAYAGHQFGHFTPQLGDGRALLLGEVVDRDGRRRDIQLKGSGPTHFSRGGDGLSALGPVLREYLVSEAMHALGVPTTRALAAATTGESVYRDRPLPGAVLTRVAASHLRVGTFEYFAARGQVDEVRKLADYAIARHDPHLLDIDGGPRYLRFFEAVRDRQARLIAWWMSLGFVHGVMNTDNTSISGETIDYGPCAFMERFDEATVFSSIDHGGRYAFGQQPQIGLWNLVRLAETLLPLFDADPERAGAGARAALEGFQPAYEARYLARMRPKLGLATERAEDEGLIEGFLSLLRRGEVDYTNALRALTSAEKDPAALRGLVADSAALDAWLQRWRDRLSHESTMPAARAAAMAAVNPLFIPRNHRVEAALDAAVDEGDLTLFEELLAVVTRPFDERPDRTDLTLPAPADAPPYRTFCGT</sequence>
<feature type="binding site" evidence="8">
    <location>
        <position position="192"/>
    </location>
    <ligand>
        <name>ATP</name>
        <dbReference type="ChEBI" id="CHEBI:30616"/>
    </ligand>
</feature>
<organism evidence="9 10">
    <name type="scientific">Engelhardtia mirabilis</name>
    <dbReference type="NCBI Taxonomy" id="2528011"/>
    <lineage>
        <taxon>Bacteria</taxon>
        <taxon>Pseudomonadati</taxon>
        <taxon>Planctomycetota</taxon>
        <taxon>Planctomycetia</taxon>
        <taxon>Planctomycetia incertae sedis</taxon>
        <taxon>Engelhardtia</taxon>
    </lineage>
</organism>
<accession>A0A518BLS6</accession>
<keyword evidence="2 8" id="KW-0808">Transferase</keyword>
<dbReference type="GO" id="GO:0070733">
    <property type="term" value="F:AMPylase activity"/>
    <property type="evidence" value="ECO:0007669"/>
    <property type="project" value="UniProtKB-EC"/>
</dbReference>
<feature type="binding site" evidence="8">
    <location>
        <position position="135"/>
    </location>
    <ligand>
        <name>ATP</name>
        <dbReference type="ChEBI" id="CHEBI:30616"/>
    </ligand>
</feature>
<evidence type="ECO:0000256" key="1">
    <source>
        <dbReference type="ARBA" id="ARBA00009747"/>
    </source>
</evidence>
<feature type="binding site" evidence="8">
    <location>
        <position position="99"/>
    </location>
    <ligand>
        <name>ATP</name>
        <dbReference type="ChEBI" id="CHEBI:30616"/>
    </ligand>
</feature>
<comment type="catalytic activity">
    <reaction evidence="8">
        <text>L-seryl-[protein] + ATP = 3-O-(5'-adenylyl)-L-seryl-[protein] + diphosphate</text>
        <dbReference type="Rhea" id="RHEA:58120"/>
        <dbReference type="Rhea" id="RHEA-COMP:9863"/>
        <dbReference type="Rhea" id="RHEA-COMP:15073"/>
        <dbReference type="ChEBI" id="CHEBI:29999"/>
        <dbReference type="ChEBI" id="CHEBI:30616"/>
        <dbReference type="ChEBI" id="CHEBI:33019"/>
        <dbReference type="ChEBI" id="CHEBI:142516"/>
        <dbReference type="EC" id="2.7.7.108"/>
    </reaction>
</comment>
<feature type="binding site" evidence="8">
    <location>
        <position position="101"/>
    </location>
    <ligand>
        <name>ATP</name>
        <dbReference type="ChEBI" id="CHEBI:30616"/>
    </ligand>
</feature>
<evidence type="ECO:0000313" key="9">
    <source>
        <dbReference type="EMBL" id="QDU67922.1"/>
    </source>
</evidence>
<keyword evidence="4 8" id="KW-0479">Metal-binding</keyword>
<keyword evidence="10" id="KW-1185">Reference proteome</keyword>
<dbReference type="InterPro" id="IPR003846">
    <property type="entry name" value="SelO"/>
</dbReference>
<dbReference type="EC" id="2.7.7.-" evidence="8"/>
<dbReference type="EC" id="2.7.7.108" evidence="8"/>
<dbReference type="Pfam" id="PF02696">
    <property type="entry name" value="SelO"/>
    <property type="match status" value="1"/>
</dbReference>
<evidence type="ECO:0000256" key="7">
    <source>
        <dbReference type="ARBA" id="ARBA00022842"/>
    </source>
</evidence>
<feature type="binding site" evidence="8">
    <location>
        <position position="273"/>
    </location>
    <ligand>
        <name>ATP</name>
        <dbReference type="ChEBI" id="CHEBI:30616"/>
    </ligand>
</feature>
<protein>
    <recommendedName>
        <fullName evidence="8">Protein nucleotidyltransferase YdiU</fullName>
        <ecNumber evidence="8">2.7.7.-</ecNumber>
    </recommendedName>
    <alternativeName>
        <fullName evidence="8">Protein adenylyltransferase YdiU</fullName>
        <ecNumber evidence="8">2.7.7.108</ecNumber>
    </alternativeName>
    <alternativeName>
        <fullName evidence="8">Protein uridylyltransferase YdiU</fullName>
        <ecNumber evidence="8">2.7.7.-</ecNumber>
    </alternativeName>
</protein>
<dbReference type="PANTHER" id="PTHR32057:SF14">
    <property type="entry name" value="PROTEIN ADENYLYLTRANSFERASE SELO, MITOCHONDRIAL"/>
    <property type="match status" value="1"/>
</dbReference>
<feature type="binding site" evidence="8">
    <location>
        <position position="122"/>
    </location>
    <ligand>
        <name>ATP</name>
        <dbReference type="ChEBI" id="CHEBI:30616"/>
    </ligand>
</feature>
<comment type="similarity">
    <text evidence="1 8">Belongs to the SELO family.</text>
</comment>
<feature type="binding site" evidence="8">
    <location>
        <position position="134"/>
    </location>
    <ligand>
        <name>ATP</name>
        <dbReference type="ChEBI" id="CHEBI:30616"/>
    </ligand>
</feature>
<dbReference type="KEGG" id="pbap:Pla133_30110"/>
<comment type="function">
    <text evidence="8">Nucleotidyltransferase involved in the post-translational modification of proteins. It can catalyze the addition of adenosine monophosphate (AMP) or uridine monophosphate (UMP) to a protein, resulting in modifications known as AMPylation and UMPylation.</text>
</comment>
<comment type="catalytic activity">
    <reaction evidence="8">
        <text>L-tyrosyl-[protein] + ATP = O-(5'-adenylyl)-L-tyrosyl-[protein] + diphosphate</text>
        <dbReference type="Rhea" id="RHEA:54288"/>
        <dbReference type="Rhea" id="RHEA-COMP:10136"/>
        <dbReference type="Rhea" id="RHEA-COMP:13846"/>
        <dbReference type="ChEBI" id="CHEBI:30616"/>
        <dbReference type="ChEBI" id="CHEBI:33019"/>
        <dbReference type="ChEBI" id="CHEBI:46858"/>
        <dbReference type="ChEBI" id="CHEBI:83624"/>
        <dbReference type="EC" id="2.7.7.108"/>
    </reaction>
</comment>
<comment type="cofactor">
    <cofactor evidence="8">
        <name>Mg(2+)</name>
        <dbReference type="ChEBI" id="CHEBI:18420"/>
    </cofactor>
    <cofactor evidence="8">
        <name>Mn(2+)</name>
        <dbReference type="ChEBI" id="CHEBI:29035"/>
    </cofactor>
</comment>
<keyword evidence="7 8" id="KW-0460">Magnesium</keyword>
<dbReference type="AlphaFoldDB" id="A0A518BLS6"/>
<keyword evidence="8" id="KW-0464">Manganese</keyword>
<dbReference type="HAMAP" id="MF_00692">
    <property type="entry name" value="SelO"/>
    <property type="match status" value="1"/>
</dbReference>
<feature type="binding site" evidence="8">
    <location>
        <position position="264"/>
    </location>
    <ligand>
        <name>Mg(2+)</name>
        <dbReference type="ChEBI" id="CHEBI:18420"/>
    </ligand>
</feature>
<comment type="catalytic activity">
    <reaction evidence="8">
        <text>L-threonyl-[protein] + ATP = 3-O-(5'-adenylyl)-L-threonyl-[protein] + diphosphate</text>
        <dbReference type="Rhea" id="RHEA:54292"/>
        <dbReference type="Rhea" id="RHEA-COMP:11060"/>
        <dbReference type="Rhea" id="RHEA-COMP:13847"/>
        <dbReference type="ChEBI" id="CHEBI:30013"/>
        <dbReference type="ChEBI" id="CHEBI:30616"/>
        <dbReference type="ChEBI" id="CHEBI:33019"/>
        <dbReference type="ChEBI" id="CHEBI:138113"/>
        <dbReference type="EC" id="2.7.7.108"/>
    </reaction>
</comment>